<dbReference type="Proteomes" id="UP000606499">
    <property type="component" value="Unassembled WGS sequence"/>
</dbReference>
<dbReference type="RefSeq" id="WP_054328081.1">
    <property type="nucleotide sequence ID" value="NZ_JACOPL010000014.1"/>
</dbReference>
<reference evidence="1" key="1">
    <citation type="submission" date="2020-08" db="EMBL/GenBank/DDBJ databases">
        <title>Genome public.</title>
        <authorList>
            <person name="Liu C."/>
            <person name="Sun Q."/>
        </authorList>
    </citation>
    <scope>NUCLEOTIDE SEQUENCE</scope>
    <source>
        <strain evidence="1">NSJ-28</strain>
    </source>
</reference>
<evidence type="ECO:0000313" key="1">
    <source>
        <dbReference type="EMBL" id="MBC5726337.1"/>
    </source>
</evidence>
<dbReference type="InterPro" id="IPR023214">
    <property type="entry name" value="HAD_sf"/>
</dbReference>
<proteinExistence type="predicted"/>
<dbReference type="SUPFAM" id="SSF56784">
    <property type="entry name" value="HAD-like"/>
    <property type="match status" value="1"/>
</dbReference>
<dbReference type="NCBIfam" id="TIGR01668">
    <property type="entry name" value="YqeG_hyp_ppase"/>
    <property type="match status" value="1"/>
</dbReference>
<protein>
    <submittedName>
        <fullName evidence="1">YqeG family HAD IIIA-type phosphatase</fullName>
    </submittedName>
</protein>
<comment type="caution">
    <text evidence="1">The sequence shown here is derived from an EMBL/GenBank/DDBJ whole genome shotgun (WGS) entry which is preliminary data.</text>
</comment>
<gene>
    <name evidence="1" type="ORF">H8S45_12820</name>
</gene>
<dbReference type="PANTHER" id="PTHR19288:SF25">
    <property type="entry name" value="PHOSPHATIDYLGLYCEROPHOSPHATASE GEP4, MITOCHONDRIAL"/>
    <property type="match status" value="1"/>
</dbReference>
<evidence type="ECO:0000313" key="2">
    <source>
        <dbReference type="Proteomes" id="UP000606499"/>
    </source>
</evidence>
<dbReference type="EMBL" id="JACOPL010000014">
    <property type="protein sequence ID" value="MBC5726337.1"/>
    <property type="molecule type" value="Genomic_DNA"/>
</dbReference>
<dbReference type="Gene3D" id="3.40.50.1000">
    <property type="entry name" value="HAD superfamily/HAD-like"/>
    <property type="match status" value="1"/>
</dbReference>
<accession>A0A923LYJ3</accession>
<dbReference type="AlphaFoldDB" id="A0A923LYJ3"/>
<dbReference type="InterPro" id="IPR036412">
    <property type="entry name" value="HAD-like_sf"/>
</dbReference>
<dbReference type="GO" id="GO:0008962">
    <property type="term" value="F:phosphatidylglycerophosphatase activity"/>
    <property type="evidence" value="ECO:0007669"/>
    <property type="project" value="InterPro"/>
</dbReference>
<dbReference type="GO" id="GO:0005737">
    <property type="term" value="C:cytoplasm"/>
    <property type="evidence" value="ECO:0007669"/>
    <property type="project" value="TreeGrafter"/>
</dbReference>
<keyword evidence="2" id="KW-1185">Reference proteome</keyword>
<dbReference type="InterPro" id="IPR006549">
    <property type="entry name" value="HAD-SF_hydro_IIIA"/>
</dbReference>
<dbReference type="InterPro" id="IPR010021">
    <property type="entry name" value="PGPP1/Gep4"/>
</dbReference>
<dbReference type="Pfam" id="PF00702">
    <property type="entry name" value="Hydrolase"/>
    <property type="match status" value="1"/>
</dbReference>
<dbReference type="NCBIfam" id="TIGR01662">
    <property type="entry name" value="HAD-SF-IIIA"/>
    <property type="match status" value="1"/>
</dbReference>
<name>A0A923LYJ3_9FIRM</name>
<dbReference type="PANTHER" id="PTHR19288">
    <property type="entry name" value="4-NITROPHENYLPHOSPHATASE-RELATED"/>
    <property type="match status" value="1"/>
</dbReference>
<sequence>MSKLIPDYVFESIYDITPQLLRENHVRSVLIDLDGTMASHKAALPPDSLAPFVRALRDAGMKVLVFSNNRAARVEKFCAALGVDFISRAGKPFSGGFQRAAERLGVPLSQTAVVGDQIFTDVFGGNRVGALTCYVQTLDRRFFWVNVRYQLERGFIERGRRRMEARARHD</sequence>
<organism evidence="1 2">
    <name type="scientific">Agathobaculum faecis</name>
    <dbReference type="NCBI Taxonomy" id="2763013"/>
    <lineage>
        <taxon>Bacteria</taxon>
        <taxon>Bacillati</taxon>
        <taxon>Bacillota</taxon>
        <taxon>Clostridia</taxon>
        <taxon>Eubacteriales</taxon>
        <taxon>Butyricicoccaceae</taxon>
        <taxon>Agathobaculum</taxon>
    </lineage>
</organism>